<dbReference type="EMBL" id="JARXVC010000003">
    <property type="protein sequence ID" value="MDH6280495.1"/>
    <property type="molecule type" value="Genomic_DNA"/>
</dbReference>
<proteinExistence type="predicted"/>
<evidence type="ECO:0000313" key="1">
    <source>
        <dbReference type="EMBL" id="MDH6280495.1"/>
    </source>
</evidence>
<evidence type="ECO:0000313" key="2">
    <source>
        <dbReference type="Proteomes" id="UP001160334"/>
    </source>
</evidence>
<organism evidence="1 2">
    <name type="scientific">Prescottella agglutinans</name>
    <dbReference type="NCBI Taxonomy" id="1644129"/>
    <lineage>
        <taxon>Bacteria</taxon>
        <taxon>Bacillati</taxon>
        <taxon>Actinomycetota</taxon>
        <taxon>Actinomycetes</taxon>
        <taxon>Mycobacteriales</taxon>
        <taxon>Nocardiaceae</taxon>
        <taxon>Prescottella</taxon>
    </lineage>
</organism>
<name>A0ABT6M8B4_9NOCA</name>
<sequence>MARSLDAGLRDSEGELAPTRFVIAHDDYHAKFVGRAADGRQFFITTPFGSATYSRTSAEFVARYLFDADGVLVDATIVPLGARPDLVALPGNVMQFSAQTEALEQLLDQIQPVTFENIEISPFSITAHGQEFGLILQGPDPDYPDDDDWHWTVTVEPGDYMAFYSPWDSGDYDT</sequence>
<accession>A0ABT6M8B4</accession>
<dbReference type="Proteomes" id="UP001160334">
    <property type="component" value="Unassembled WGS sequence"/>
</dbReference>
<protein>
    <submittedName>
        <fullName evidence="1">Uncharacterized protein</fullName>
    </submittedName>
</protein>
<keyword evidence="2" id="KW-1185">Reference proteome</keyword>
<comment type="caution">
    <text evidence="1">The sequence shown here is derived from an EMBL/GenBank/DDBJ whole genome shotgun (WGS) entry which is preliminary data.</text>
</comment>
<gene>
    <name evidence="1" type="ORF">M2280_001707</name>
</gene>
<reference evidence="1 2" key="1">
    <citation type="submission" date="2023-04" db="EMBL/GenBank/DDBJ databases">
        <title>Forest soil microbial communities from Buena Vista Peninsula, Colon Province, Panama.</title>
        <authorList>
            <person name="Bouskill N."/>
        </authorList>
    </citation>
    <scope>NUCLEOTIDE SEQUENCE [LARGE SCALE GENOMIC DNA]</scope>
    <source>
        <strain evidence="1 2">CFH S0262</strain>
    </source>
</reference>
<dbReference type="RefSeq" id="WP_280759822.1">
    <property type="nucleotide sequence ID" value="NZ_JARXVC010000003.1"/>
</dbReference>